<protein>
    <submittedName>
        <fullName evidence="2">Transcriptional regulator, ArsR family</fullName>
    </submittedName>
</protein>
<reference evidence="2 3" key="1">
    <citation type="journal article" date="2011" name="J. Bacteriol.">
        <title>Genome sequence of the verrucomicrobium Opitutus terrae PB90-1, an abundant inhabitant of rice paddy soil ecosystems.</title>
        <authorList>
            <person name="van Passel M.W."/>
            <person name="Kant R."/>
            <person name="Palva A."/>
            <person name="Copeland A."/>
            <person name="Lucas S."/>
            <person name="Lapidus A."/>
            <person name="Glavina del Rio T."/>
            <person name="Pitluck S."/>
            <person name="Goltsman E."/>
            <person name="Clum A."/>
            <person name="Sun H."/>
            <person name="Schmutz J."/>
            <person name="Larimer F.W."/>
            <person name="Land M.L."/>
            <person name="Hauser L."/>
            <person name="Kyrpides N."/>
            <person name="Mikhailova N."/>
            <person name="Richardson P.P."/>
            <person name="Janssen P.H."/>
            <person name="de Vos W.M."/>
            <person name="Smidt H."/>
        </authorList>
    </citation>
    <scope>NUCLEOTIDE SEQUENCE [LARGE SCALE GENOMIC DNA]</scope>
    <source>
        <strain evidence="3">DSM 11246 / JCM 15787 / PB90-1</strain>
    </source>
</reference>
<dbReference type="OrthoDB" id="9797716at2"/>
<dbReference type="SMART" id="SM00418">
    <property type="entry name" value="HTH_ARSR"/>
    <property type="match status" value="1"/>
</dbReference>
<evidence type="ECO:0000313" key="2">
    <source>
        <dbReference type="EMBL" id="ACB74593.1"/>
    </source>
</evidence>
<dbReference type="InterPro" id="IPR036390">
    <property type="entry name" value="WH_DNA-bd_sf"/>
</dbReference>
<dbReference type="EMBL" id="CP001032">
    <property type="protein sequence ID" value="ACB74593.1"/>
    <property type="molecule type" value="Genomic_DNA"/>
</dbReference>
<feature type="domain" description="HTH arsR-type" evidence="1">
    <location>
        <begin position="1"/>
        <end position="94"/>
    </location>
</feature>
<name>B1ZRA6_OPITP</name>
<dbReference type="KEGG" id="ote:Oter_1308"/>
<dbReference type="SUPFAM" id="SSF46785">
    <property type="entry name" value="Winged helix' DNA-binding domain"/>
    <property type="match status" value="1"/>
</dbReference>
<dbReference type="Pfam" id="PF12840">
    <property type="entry name" value="HTH_20"/>
    <property type="match status" value="1"/>
</dbReference>
<dbReference type="InterPro" id="IPR052543">
    <property type="entry name" value="HTH_Metal-responsive_Reg"/>
</dbReference>
<dbReference type="PROSITE" id="PS50987">
    <property type="entry name" value="HTH_ARSR_2"/>
    <property type="match status" value="1"/>
</dbReference>
<dbReference type="eggNOG" id="COG0640">
    <property type="taxonomic scope" value="Bacteria"/>
</dbReference>
<sequence>MNAEPDLGRLARTIGEPTRLRMLALLMEGRALTAKELAYGAGVTPATGTTHLRLLLAEALVQVRAQGRHKYFRLASPLVARCIESLMVLAPSPTSVDRARAPAQWARLCYDHLAGWLGTEVTRALLERKLLAADRDNFVVTRRGARWFETFGLDLDALRNSRRRFAYACLDWSERREHLGGALGAALAQRMLDSGWLQRRAGTRVLAITAAGCEALLTHFGLQPPETTTSPVSARERAWRQSAA</sequence>
<dbReference type="InterPro" id="IPR001845">
    <property type="entry name" value="HTH_ArsR_DNA-bd_dom"/>
</dbReference>
<dbReference type="PANTHER" id="PTHR39168:SF1">
    <property type="entry name" value="TRANSCRIPTIONAL REGULATORY PROTEIN"/>
    <property type="match status" value="1"/>
</dbReference>
<dbReference type="STRING" id="452637.Oter_1308"/>
<gene>
    <name evidence="2" type="ordered locus">Oter_1308</name>
</gene>
<dbReference type="GO" id="GO:0003700">
    <property type="term" value="F:DNA-binding transcription factor activity"/>
    <property type="evidence" value="ECO:0007669"/>
    <property type="project" value="InterPro"/>
</dbReference>
<dbReference type="GO" id="GO:0046686">
    <property type="term" value="P:response to cadmium ion"/>
    <property type="evidence" value="ECO:0007669"/>
    <property type="project" value="TreeGrafter"/>
</dbReference>
<dbReference type="HOGENOM" id="CLU_077964_0_1_0"/>
<dbReference type="GO" id="GO:0003677">
    <property type="term" value="F:DNA binding"/>
    <property type="evidence" value="ECO:0007669"/>
    <property type="project" value="TreeGrafter"/>
</dbReference>
<dbReference type="InterPro" id="IPR036388">
    <property type="entry name" value="WH-like_DNA-bd_sf"/>
</dbReference>
<dbReference type="GO" id="GO:0010288">
    <property type="term" value="P:response to lead ion"/>
    <property type="evidence" value="ECO:0007669"/>
    <property type="project" value="TreeGrafter"/>
</dbReference>
<accession>B1ZRA6</accession>
<proteinExistence type="predicted"/>
<dbReference type="GO" id="GO:0032791">
    <property type="term" value="F:lead ion binding"/>
    <property type="evidence" value="ECO:0007669"/>
    <property type="project" value="TreeGrafter"/>
</dbReference>
<evidence type="ECO:0000313" key="3">
    <source>
        <dbReference type="Proteomes" id="UP000007013"/>
    </source>
</evidence>
<evidence type="ECO:0000259" key="1">
    <source>
        <dbReference type="PROSITE" id="PS50987"/>
    </source>
</evidence>
<dbReference type="AlphaFoldDB" id="B1ZRA6"/>
<dbReference type="RefSeq" id="WP_012374131.1">
    <property type="nucleotide sequence ID" value="NC_010571.1"/>
</dbReference>
<dbReference type="CDD" id="cd00090">
    <property type="entry name" value="HTH_ARSR"/>
    <property type="match status" value="1"/>
</dbReference>
<dbReference type="PANTHER" id="PTHR39168">
    <property type="entry name" value="TRANSCRIPTIONAL REGULATOR-RELATED"/>
    <property type="match status" value="1"/>
</dbReference>
<dbReference type="Proteomes" id="UP000007013">
    <property type="component" value="Chromosome"/>
</dbReference>
<dbReference type="GO" id="GO:0097063">
    <property type="term" value="F:cadmium ion sensor activity"/>
    <property type="evidence" value="ECO:0007669"/>
    <property type="project" value="TreeGrafter"/>
</dbReference>
<organism evidence="2 3">
    <name type="scientific">Opitutus terrae (strain DSM 11246 / JCM 15787 / PB90-1)</name>
    <dbReference type="NCBI Taxonomy" id="452637"/>
    <lineage>
        <taxon>Bacteria</taxon>
        <taxon>Pseudomonadati</taxon>
        <taxon>Verrucomicrobiota</taxon>
        <taxon>Opitutia</taxon>
        <taxon>Opitutales</taxon>
        <taxon>Opitutaceae</taxon>
        <taxon>Opitutus</taxon>
    </lineage>
</organism>
<keyword evidence="3" id="KW-1185">Reference proteome</keyword>
<dbReference type="Gene3D" id="1.10.10.10">
    <property type="entry name" value="Winged helix-like DNA-binding domain superfamily/Winged helix DNA-binding domain"/>
    <property type="match status" value="1"/>
</dbReference>
<dbReference type="InterPro" id="IPR011991">
    <property type="entry name" value="ArsR-like_HTH"/>
</dbReference>